<evidence type="ECO:0000313" key="1">
    <source>
        <dbReference type="EMBL" id="PKW29231.1"/>
    </source>
</evidence>
<name>A0A497V3H6_9FLAO</name>
<dbReference type="EMBL" id="PJND01000007">
    <property type="protein sequence ID" value="PKW29231.1"/>
    <property type="molecule type" value="Genomic_DNA"/>
</dbReference>
<dbReference type="AlphaFoldDB" id="A0A497V3H6"/>
<evidence type="ECO:0000313" key="4">
    <source>
        <dbReference type="Proteomes" id="UP000275027"/>
    </source>
</evidence>
<dbReference type="Proteomes" id="UP000233767">
    <property type="component" value="Unassembled WGS sequence"/>
</dbReference>
<keyword evidence="3" id="KW-1185">Reference proteome</keyword>
<reference evidence="1 3" key="1">
    <citation type="submission" date="2017-12" db="EMBL/GenBank/DDBJ databases">
        <title>Genomic Encyclopedia of Type Strains, Phase III (KMG-III): the genomes of soil and plant-associated and newly described type strains.</title>
        <authorList>
            <person name="Whitman W."/>
        </authorList>
    </citation>
    <scope>NUCLEOTIDE SEQUENCE [LARGE SCALE GENOMIC DNA]</scope>
    <source>
        <strain evidence="1 3">IP-10</strain>
    </source>
</reference>
<protein>
    <recommendedName>
        <fullName evidence="5">Immunity protein 43 of polymorphic toxin system</fullName>
    </recommendedName>
</protein>
<sequence length="239" mass="28245">MGCLISLPMKYYEIILSCEPRVIGVKNGIYQININENHMETDNGNYLAFKNFFNYNNKDFWKNQDEIKLLNPPLIKGNLLKNAKVTDIMGYAPEYTFLTYVFSEKYFEIIKGFKTIDFKEFEFEIINLNTKFYLVYFKKVTLQEINFNKSIIFTGRKVLKNEKYHSIENFDEYSQFIKTNPINSFEKIAIPKKYYGKDIIPIQAAGGDFYSERLIDFLFDCKITGLEVNYNNSIQLEFV</sequence>
<accession>A0A497V3H6</accession>
<gene>
    <name evidence="1" type="ORF">B0G92_0862</name>
    <name evidence="2" type="ORF">CLV50_0643</name>
</gene>
<dbReference type="EMBL" id="RCCB01000010">
    <property type="protein sequence ID" value="RLJ35268.1"/>
    <property type="molecule type" value="Genomic_DNA"/>
</dbReference>
<evidence type="ECO:0000313" key="2">
    <source>
        <dbReference type="EMBL" id="RLJ35268.1"/>
    </source>
</evidence>
<proteinExistence type="predicted"/>
<dbReference type="Proteomes" id="UP000275027">
    <property type="component" value="Unassembled WGS sequence"/>
</dbReference>
<evidence type="ECO:0000313" key="3">
    <source>
        <dbReference type="Proteomes" id="UP000233767"/>
    </source>
</evidence>
<organism evidence="2 4">
    <name type="scientific">Flavobacterium lindanitolerans</name>
    <dbReference type="NCBI Taxonomy" id="428988"/>
    <lineage>
        <taxon>Bacteria</taxon>
        <taxon>Pseudomonadati</taxon>
        <taxon>Bacteroidota</taxon>
        <taxon>Flavobacteriia</taxon>
        <taxon>Flavobacteriales</taxon>
        <taxon>Flavobacteriaceae</taxon>
        <taxon>Flavobacterium</taxon>
    </lineage>
</organism>
<reference evidence="2 4" key="2">
    <citation type="submission" date="2018-10" db="EMBL/GenBank/DDBJ databases">
        <title>Genomic Encyclopedia of Archaeal and Bacterial Type Strains, Phase II (KMG-II): from individual species to whole genera.</title>
        <authorList>
            <person name="Goeker M."/>
        </authorList>
    </citation>
    <scope>NUCLEOTIDE SEQUENCE [LARGE SCALE GENOMIC DNA]</scope>
    <source>
        <strain evidence="2 4">DSM 21886</strain>
    </source>
</reference>
<comment type="caution">
    <text evidence="2">The sequence shown here is derived from an EMBL/GenBank/DDBJ whole genome shotgun (WGS) entry which is preliminary data.</text>
</comment>
<evidence type="ECO:0008006" key="5">
    <source>
        <dbReference type="Google" id="ProtNLM"/>
    </source>
</evidence>